<accession>A0A9P6F2X9</accession>
<dbReference type="SUPFAM" id="SSF52743">
    <property type="entry name" value="Subtilisin-like"/>
    <property type="match status" value="1"/>
</dbReference>
<sequence>MYTLSPSGSEATTTTLMAKFDSLAKNYNGRNDGHIPTIYCEFSLALFGFYATLKDIQVDLDVAYIEQGAVVNAYASQPNPPTTWGPIRISQHVHDLTQPYYNNGLAGAVVTAYTLDTSILTTHGRARRPFYARSHRRQDLWIAKKANLVGVKILSGTRSDVTSDVVGGIDWVAACVVPGESVVKMSLGGGKSKAIDSATARLEWGSRSHELVPTVR</sequence>
<protein>
    <submittedName>
        <fullName evidence="1">Uncharacterized protein</fullName>
    </submittedName>
</protein>
<dbReference type="Proteomes" id="UP000723463">
    <property type="component" value="Unassembled WGS sequence"/>
</dbReference>
<name>A0A9P6F2X9_9FUNG</name>
<organism evidence="1 2">
    <name type="scientific">Mortierella hygrophila</name>
    <dbReference type="NCBI Taxonomy" id="979708"/>
    <lineage>
        <taxon>Eukaryota</taxon>
        <taxon>Fungi</taxon>
        <taxon>Fungi incertae sedis</taxon>
        <taxon>Mucoromycota</taxon>
        <taxon>Mortierellomycotina</taxon>
        <taxon>Mortierellomycetes</taxon>
        <taxon>Mortierellales</taxon>
        <taxon>Mortierellaceae</taxon>
        <taxon>Mortierella</taxon>
    </lineage>
</organism>
<proteinExistence type="predicted"/>
<evidence type="ECO:0000313" key="2">
    <source>
        <dbReference type="Proteomes" id="UP000723463"/>
    </source>
</evidence>
<evidence type="ECO:0000313" key="1">
    <source>
        <dbReference type="EMBL" id="KAF9540938.1"/>
    </source>
</evidence>
<dbReference type="InterPro" id="IPR036852">
    <property type="entry name" value="Peptidase_S8/S53_dom_sf"/>
</dbReference>
<dbReference type="AlphaFoldDB" id="A0A9P6F2X9"/>
<comment type="caution">
    <text evidence="1">The sequence shown here is derived from an EMBL/GenBank/DDBJ whole genome shotgun (WGS) entry which is preliminary data.</text>
</comment>
<keyword evidence="2" id="KW-1185">Reference proteome</keyword>
<dbReference type="GO" id="GO:0006508">
    <property type="term" value="P:proteolysis"/>
    <property type="evidence" value="ECO:0007669"/>
    <property type="project" value="InterPro"/>
</dbReference>
<dbReference type="GO" id="GO:0004252">
    <property type="term" value="F:serine-type endopeptidase activity"/>
    <property type="evidence" value="ECO:0007669"/>
    <property type="project" value="InterPro"/>
</dbReference>
<gene>
    <name evidence="1" type="ORF">EC957_003627</name>
</gene>
<dbReference type="Gene3D" id="3.40.50.200">
    <property type="entry name" value="Peptidase S8/S53 domain"/>
    <property type="match status" value="1"/>
</dbReference>
<reference evidence="1" key="1">
    <citation type="journal article" date="2020" name="Fungal Divers.">
        <title>Resolving the Mortierellaceae phylogeny through synthesis of multi-gene phylogenetics and phylogenomics.</title>
        <authorList>
            <person name="Vandepol N."/>
            <person name="Liber J."/>
            <person name="Desiro A."/>
            <person name="Na H."/>
            <person name="Kennedy M."/>
            <person name="Barry K."/>
            <person name="Grigoriev I.V."/>
            <person name="Miller A.N."/>
            <person name="O'Donnell K."/>
            <person name="Stajich J.E."/>
            <person name="Bonito G."/>
        </authorList>
    </citation>
    <scope>NUCLEOTIDE SEQUENCE</scope>
    <source>
        <strain evidence="1">NRRL 2591</strain>
    </source>
</reference>
<dbReference type="EMBL" id="JAAAXW010000183">
    <property type="protein sequence ID" value="KAF9540938.1"/>
    <property type="molecule type" value="Genomic_DNA"/>
</dbReference>